<dbReference type="GeneID" id="103563241"/>
<dbReference type="InterPro" id="IPR043557">
    <property type="entry name" value="Dermcidin/Lacritin"/>
</dbReference>
<dbReference type="Proteomes" id="UP001652662">
    <property type="component" value="Chromosome 5"/>
</dbReference>
<keyword evidence="2" id="KW-0732">Signal</keyword>
<proteinExistence type="predicted"/>
<dbReference type="PANTHER" id="PTHR40711">
    <property type="entry name" value="DERMCIDIN-RELATED"/>
    <property type="match status" value="1"/>
</dbReference>
<organism evidence="3 4">
    <name type="scientific">Equus przewalskii</name>
    <name type="common">Przewalski's horse</name>
    <name type="synonym">Equus caballus przewalskii</name>
    <dbReference type="NCBI Taxonomy" id="9798"/>
    <lineage>
        <taxon>Eukaryota</taxon>
        <taxon>Metazoa</taxon>
        <taxon>Chordata</taxon>
        <taxon>Craniata</taxon>
        <taxon>Vertebrata</taxon>
        <taxon>Euteleostomi</taxon>
        <taxon>Mammalia</taxon>
        <taxon>Eutheria</taxon>
        <taxon>Laurasiatheria</taxon>
        <taxon>Perissodactyla</taxon>
        <taxon>Equidae</taxon>
        <taxon>Equus</taxon>
    </lineage>
</organism>
<feature type="region of interest" description="Disordered" evidence="1">
    <location>
        <begin position="28"/>
        <end position="54"/>
    </location>
</feature>
<protein>
    <submittedName>
        <fullName evidence="4">Extracellular glycoprotein lacritin-like</fullName>
    </submittedName>
</protein>
<evidence type="ECO:0000256" key="2">
    <source>
        <dbReference type="SAM" id="SignalP"/>
    </source>
</evidence>
<gene>
    <name evidence="4" type="primary">LOC103563241</name>
</gene>
<sequence length="112" mass="11986">MRFMALLFLVALAGALVCAQDASVTRAEPGAGITAPVESASPQETAAGDGFAPGEQLKPLKDLAERRLLKARRTLEEARKGAREGIEGGKKLFEGGTELLRKLRDKFIPIKP</sequence>
<accession>A0ABM2FKH4</accession>
<feature type="signal peptide" evidence="2">
    <location>
        <begin position="1"/>
        <end position="19"/>
    </location>
</feature>
<dbReference type="PANTHER" id="PTHR40711:SF2">
    <property type="entry name" value="EXTRACELLULAR GLYCOPROTEIN LACRITIN"/>
    <property type="match status" value="1"/>
</dbReference>
<evidence type="ECO:0000256" key="1">
    <source>
        <dbReference type="SAM" id="MobiDB-lite"/>
    </source>
</evidence>
<reference evidence="4" key="1">
    <citation type="submission" date="2025-08" db="UniProtKB">
        <authorList>
            <consortium name="RefSeq"/>
        </authorList>
    </citation>
    <scope>IDENTIFICATION</scope>
    <source>
        <tissue evidence="4">Blood</tissue>
    </source>
</reference>
<name>A0ABM2FKH4_EQUPR</name>
<evidence type="ECO:0000313" key="3">
    <source>
        <dbReference type="Proteomes" id="UP001652662"/>
    </source>
</evidence>
<keyword evidence="3" id="KW-1185">Reference proteome</keyword>
<evidence type="ECO:0000313" key="4">
    <source>
        <dbReference type="RefSeq" id="XP_008536753.1"/>
    </source>
</evidence>
<feature type="chain" id="PRO_5046613957" evidence="2">
    <location>
        <begin position="20"/>
        <end position="112"/>
    </location>
</feature>
<dbReference type="RefSeq" id="XP_008536753.1">
    <property type="nucleotide sequence ID" value="XM_008538531.2"/>
</dbReference>